<dbReference type="EMBL" id="SIHI01000001">
    <property type="protein sequence ID" value="TWT57925.1"/>
    <property type="molecule type" value="Genomic_DNA"/>
</dbReference>
<accession>A0A5C5X700</accession>
<reference evidence="1 2" key="1">
    <citation type="submission" date="2019-02" db="EMBL/GenBank/DDBJ databases">
        <title>Deep-cultivation of Planctomycetes and their phenomic and genomic characterization uncovers novel biology.</title>
        <authorList>
            <person name="Wiegand S."/>
            <person name="Jogler M."/>
            <person name="Boedeker C."/>
            <person name="Pinto D."/>
            <person name="Vollmers J."/>
            <person name="Rivas-Marin E."/>
            <person name="Kohn T."/>
            <person name="Peeters S.H."/>
            <person name="Heuer A."/>
            <person name="Rast P."/>
            <person name="Oberbeckmann S."/>
            <person name="Bunk B."/>
            <person name="Jeske O."/>
            <person name="Meyerdierks A."/>
            <person name="Storesund J.E."/>
            <person name="Kallscheuer N."/>
            <person name="Luecker S."/>
            <person name="Lage O.M."/>
            <person name="Pohl T."/>
            <person name="Merkel B.J."/>
            <person name="Hornburger P."/>
            <person name="Mueller R.-W."/>
            <person name="Bruemmer F."/>
            <person name="Labrenz M."/>
            <person name="Spormann A.M."/>
            <person name="Op Den Camp H."/>
            <person name="Overmann J."/>
            <person name="Amann R."/>
            <person name="Jetten M.S.M."/>
            <person name="Mascher T."/>
            <person name="Medema M.H."/>
            <person name="Devos D.P."/>
            <person name="Kaster A.-K."/>
            <person name="Ovreas L."/>
            <person name="Rohde M."/>
            <person name="Galperin M.Y."/>
            <person name="Jogler C."/>
        </authorList>
    </citation>
    <scope>NUCLEOTIDE SEQUENCE [LARGE SCALE GENOMIC DNA]</scope>
    <source>
        <strain evidence="1 2">KOR42</strain>
    </source>
</reference>
<name>A0A5C5X700_9PLAN</name>
<evidence type="ECO:0000313" key="2">
    <source>
        <dbReference type="Proteomes" id="UP000317243"/>
    </source>
</evidence>
<proteinExistence type="predicted"/>
<keyword evidence="2" id="KW-1185">Reference proteome</keyword>
<organism evidence="1 2">
    <name type="scientific">Thalassoglobus neptunius</name>
    <dbReference type="NCBI Taxonomy" id="1938619"/>
    <lineage>
        <taxon>Bacteria</taxon>
        <taxon>Pseudomonadati</taxon>
        <taxon>Planctomycetota</taxon>
        <taxon>Planctomycetia</taxon>
        <taxon>Planctomycetales</taxon>
        <taxon>Planctomycetaceae</taxon>
        <taxon>Thalassoglobus</taxon>
    </lineage>
</organism>
<evidence type="ECO:0000313" key="1">
    <source>
        <dbReference type="EMBL" id="TWT57925.1"/>
    </source>
</evidence>
<gene>
    <name evidence="1" type="ORF">KOR42_12930</name>
</gene>
<dbReference type="AlphaFoldDB" id="A0A5C5X700"/>
<sequence>MLREFAPNCKRDCCDRVRGLPQCFEMITFSSKSLPFSQDVFIAFRIAILETEERLSLAHQIDLADHSGFGYLTQVPFLKSVPPQVQIDLLLTFWDRYLARERFASDYLDESIVYAVCETAATLVRSQPTVASRFIETGPLNCPFTPTGESADRLQKLHLDYVSNGHFLLLSQFQDLPPDEARELKREYGINSDSSERMFDVLSQWHVSTDVESRAIGLLTESESARMSQVLATSMGLRKVSE</sequence>
<dbReference type="Proteomes" id="UP000317243">
    <property type="component" value="Unassembled WGS sequence"/>
</dbReference>
<protein>
    <submittedName>
        <fullName evidence="1">Uncharacterized protein</fullName>
    </submittedName>
</protein>
<comment type="caution">
    <text evidence="1">The sequence shown here is derived from an EMBL/GenBank/DDBJ whole genome shotgun (WGS) entry which is preliminary data.</text>
</comment>